<dbReference type="InterPro" id="IPR036514">
    <property type="entry name" value="SGNH_hydro_sf"/>
</dbReference>
<evidence type="ECO:0000259" key="1">
    <source>
        <dbReference type="Pfam" id="PF13472"/>
    </source>
</evidence>
<dbReference type="SUPFAM" id="SSF52266">
    <property type="entry name" value="SGNH hydrolase"/>
    <property type="match status" value="1"/>
</dbReference>
<sequence>MAALILTADPTFTVPTWSAGGVTPVPSTKYTASSADFQSNVRDNALAGTTARNRCAFAYVEHRFSNGLPTQASIKMFSRVYGRTIANSQVGIAVFVDGTFVGIANPTAADVEQTIPFALSGASGNHVVRFQEPLQEQGNVGDYRGTSIISIDYGQNAPAYSVVAPTVSATTIAWNSNSIGVGTGTDIPQRDGVQAVLKGLMGNTAKFISLGAGGRRISDAYPDQAACDAEMLLLAKAWQGVANPVYYLSIGVNDIPAGFSISQAAAAAGRILDTVHARYPKARVLFQTPLLVSGAVANYTEANMVPLRAAFVALANARPWVELVNGLGLLASTQKLIDGLHPSNAGAVEYATNLYTNYFGTYSESGNGAIFDEDNSSLRFPDGGYTVENSTLYINGRGYSTQEVDKRARVKFYNPTPFKMAASYPLAADKGGALLTLIDRTSQEAVLNVNLKQSLPLGSTSQPSAQRYVSANTYPAGHYELIFQSNPAIATRKISFDQCRVVDPSTPSIGGEEVVYDITFNTLQHAPLDGQDNWTDYTPNKDQYLVTSTGLTLKAGSSFDANPRGALYNYQFLNGEIRVRLNKLIPTVMIRARHQLSTDRCLAFWCRFDDVAKKFVFDAGVIQGTSVAVLSPTVGPYMPTVGVDDFIMAFKLVGNQVELRAYSQFAPYPETASYTTTLPDDYNLPAGLVGICALSYEAEAYEFVLFA</sequence>
<dbReference type="Proteomes" id="UP000317624">
    <property type="component" value="Unassembled WGS sequence"/>
</dbReference>
<evidence type="ECO:0000313" key="2">
    <source>
        <dbReference type="EMBL" id="TVT43126.1"/>
    </source>
</evidence>
<dbReference type="Gene3D" id="3.40.50.1110">
    <property type="entry name" value="SGNH hydrolase"/>
    <property type="match status" value="1"/>
</dbReference>
<name>A0A558C327_9BACT</name>
<protein>
    <submittedName>
        <fullName evidence="2">SGNH/GDSL hydrolase family protein</fullName>
    </submittedName>
</protein>
<evidence type="ECO:0000313" key="3">
    <source>
        <dbReference type="Proteomes" id="UP000317624"/>
    </source>
</evidence>
<comment type="caution">
    <text evidence="2">The sequence shown here is derived from an EMBL/GenBank/DDBJ whole genome shotgun (WGS) entry which is preliminary data.</text>
</comment>
<dbReference type="GO" id="GO:0016788">
    <property type="term" value="F:hydrolase activity, acting on ester bonds"/>
    <property type="evidence" value="ECO:0007669"/>
    <property type="project" value="UniProtKB-ARBA"/>
</dbReference>
<dbReference type="InterPro" id="IPR013830">
    <property type="entry name" value="SGNH_hydro"/>
</dbReference>
<feature type="domain" description="SGNH hydrolase-type esterase" evidence="1">
    <location>
        <begin position="180"/>
        <end position="346"/>
    </location>
</feature>
<dbReference type="AlphaFoldDB" id="A0A558C327"/>
<organism evidence="2 3">
    <name type="scientific">Hymenobacter setariae</name>
    <dbReference type="NCBI Taxonomy" id="2594794"/>
    <lineage>
        <taxon>Bacteria</taxon>
        <taxon>Pseudomonadati</taxon>
        <taxon>Bacteroidota</taxon>
        <taxon>Cytophagia</taxon>
        <taxon>Cytophagales</taxon>
        <taxon>Hymenobacteraceae</taxon>
        <taxon>Hymenobacter</taxon>
    </lineage>
</organism>
<dbReference type="Pfam" id="PF13472">
    <property type="entry name" value="Lipase_GDSL_2"/>
    <property type="match status" value="1"/>
</dbReference>
<accession>A0A558C327</accession>
<dbReference type="CDD" id="cd00229">
    <property type="entry name" value="SGNH_hydrolase"/>
    <property type="match status" value="1"/>
</dbReference>
<proteinExistence type="predicted"/>
<dbReference type="OrthoDB" id="358201at2"/>
<keyword evidence="3" id="KW-1185">Reference proteome</keyword>
<dbReference type="EMBL" id="VMRJ01000001">
    <property type="protein sequence ID" value="TVT43126.1"/>
    <property type="molecule type" value="Genomic_DNA"/>
</dbReference>
<gene>
    <name evidence="2" type="ORF">FNT36_03265</name>
</gene>
<keyword evidence="2" id="KW-0378">Hydrolase</keyword>
<reference evidence="2 3" key="1">
    <citation type="submission" date="2019-07" db="EMBL/GenBank/DDBJ databases">
        <title>Hymenobacter sp. straun FUR1 Genome sequencing and assembly.</title>
        <authorList>
            <person name="Chhetri G."/>
        </authorList>
    </citation>
    <scope>NUCLEOTIDE SEQUENCE [LARGE SCALE GENOMIC DNA]</scope>
    <source>
        <strain evidence="2 3">Fur1</strain>
    </source>
</reference>